<protein>
    <submittedName>
        <fullName evidence="2">Uncharacterized protein</fullName>
    </submittedName>
</protein>
<evidence type="ECO:0000313" key="2">
    <source>
        <dbReference type="EMBL" id="KAF9326265.1"/>
    </source>
</evidence>
<reference evidence="2" key="1">
    <citation type="journal article" date="2020" name="Fungal Divers.">
        <title>Resolving the Mortierellaceae phylogeny through synthesis of multi-gene phylogenetics and phylogenomics.</title>
        <authorList>
            <person name="Vandepol N."/>
            <person name="Liber J."/>
            <person name="Desiro A."/>
            <person name="Na H."/>
            <person name="Kennedy M."/>
            <person name="Barry K."/>
            <person name="Grigoriev I.V."/>
            <person name="Miller A.N."/>
            <person name="O'Donnell K."/>
            <person name="Stajich J.E."/>
            <person name="Bonito G."/>
        </authorList>
    </citation>
    <scope>NUCLEOTIDE SEQUENCE</scope>
    <source>
        <strain evidence="2">NVP1</strain>
    </source>
</reference>
<dbReference type="EMBL" id="JAAAUY010000804">
    <property type="protein sequence ID" value="KAF9326265.1"/>
    <property type="molecule type" value="Genomic_DNA"/>
</dbReference>
<keyword evidence="3" id="KW-1185">Reference proteome</keyword>
<feature type="transmembrane region" description="Helical" evidence="1">
    <location>
        <begin position="46"/>
        <end position="64"/>
    </location>
</feature>
<organism evidence="2 3">
    <name type="scientific">Podila minutissima</name>
    <dbReference type="NCBI Taxonomy" id="64525"/>
    <lineage>
        <taxon>Eukaryota</taxon>
        <taxon>Fungi</taxon>
        <taxon>Fungi incertae sedis</taxon>
        <taxon>Mucoromycota</taxon>
        <taxon>Mortierellomycotina</taxon>
        <taxon>Mortierellomycetes</taxon>
        <taxon>Mortierellales</taxon>
        <taxon>Mortierellaceae</taxon>
        <taxon>Podila</taxon>
    </lineage>
</organism>
<sequence>MNALTSSSVRMLRAPVQAAVHRQYSAAANSTNAAATGHSTPRLTTASVISFVVGVDVTYAYFYFKTK</sequence>
<keyword evidence="1" id="KW-0472">Membrane</keyword>
<proteinExistence type="predicted"/>
<dbReference type="AlphaFoldDB" id="A0A9P5VIQ2"/>
<keyword evidence="1" id="KW-1133">Transmembrane helix</keyword>
<evidence type="ECO:0000256" key="1">
    <source>
        <dbReference type="SAM" id="Phobius"/>
    </source>
</evidence>
<keyword evidence="1" id="KW-0812">Transmembrane</keyword>
<dbReference type="Proteomes" id="UP000696485">
    <property type="component" value="Unassembled WGS sequence"/>
</dbReference>
<name>A0A9P5VIQ2_9FUNG</name>
<gene>
    <name evidence="2" type="ORF">BG006_010290</name>
</gene>
<evidence type="ECO:0000313" key="3">
    <source>
        <dbReference type="Proteomes" id="UP000696485"/>
    </source>
</evidence>
<accession>A0A9P5VIQ2</accession>
<comment type="caution">
    <text evidence="2">The sequence shown here is derived from an EMBL/GenBank/DDBJ whole genome shotgun (WGS) entry which is preliminary data.</text>
</comment>